<dbReference type="RefSeq" id="WP_006941546.1">
    <property type="nucleotide sequence ID" value="NZ_GL538189.1"/>
</dbReference>
<dbReference type="HOGENOM" id="CLU_1406188_0_0_9"/>
<dbReference type="Pfam" id="PF08281">
    <property type="entry name" value="Sigma70_r4_2"/>
    <property type="match status" value="1"/>
</dbReference>
<name>E2ZB24_9FIRM</name>
<dbReference type="PANTHER" id="PTHR43133">
    <property type="entry name" value="RNA POLYMERASE ECF-TYPE SIGMA FACTO"/>
    <property type="match status" value="1"/>
</dbReference>
<dbReference type="STRING" id="706434.HMPREF9429_00650"/>
<dbReference type="GO" id="GO:0006352">
    <property type="term" value="P:DNA-templated transcription initiation"/>
    <property type="evidence" value="ECO:0007669"/>
    <property type="project" value="InterPro"/>
</dbReference>
<keyword evidence="5" id="KW-0804">Transcription</keyword>
<evidence type="ECO:0000256" key="4">
    <source>
        <dbReference type="ARBA" id="ARBA00023125"/>
    </source>
</evidence>
<gene>
    <name evidence="7" type="ORF">HMPREF9429_00650</name>
</gene>
<comment type="caution">
    <text evidence="7">The sequence shown here is derived from an EMBL/GenBank/DDBJ whole genome shotgun (WGS) entry which is preliminary data.</text>
</comment>
<comment type="similarity">
    <text evidence="1">Belongs to the sigma-70 factor family. ECF subfamily.</text>
</comment>
<proteinExistence type="inferred from homology"/>
<keyword evidence="3" id="KW-0731">Sigma factor</keyword>
<dbReference type="InterPro" id="IPR013324">
    <property type="entry name" value="RNA_pol_sigma_r3/r4-like"/>
</dbReference>
<evidence type="ECO:0000256" key="3">
    <source>
        <dbReference type="ARBA" id="ARBA00023082"/>
    </source>
</evidence>
<accession>E2ZB24</accession>
<evidence type="ECO:0000313" key="8">
    <source>
        <dbReference type="Proteomes" id="UP000003195"/>
    </source>
</evidence>
<dbReference type="PANTHER" id="PTHR43133:SF8">
    <property type="entry name" value="RNA POLYMERASE SIGMA FACTOR HI_1459-RELATED"/>
    <property type="match status" value="1"/>
</dbReference>
<evidence type="ECO:0000313" key="7">
    <source>
        <dbReference type="EMBL" id="EFQ04498.1"/>
    </source>
</evidence>
<dbReference type="InterPro" id="IPR014284">
    <property type="entry name" value="RNA_pol_sigma-70_dom"/>
</dbReference>
<keyword evidence="8" id="KW-1185">Reference proteome</keyword>
<dbReference type="Gene3D" id="1.10.1740.10">
    <property type="match status" value="1"/>
</dbReference>
<keyword evidence="4" id="KW-0238">DNA-binding</keyword>
<dbReference type="NCBIfam" id="TIGR02937">
    <property type="entry name" value="sigma70-ECF"/>
    <property type="match status" value="1"/>
</dbReference>
<dbReference type="eggNOG" id="COG1595">
    <property type="taxonomic scope" value="Bacteria"/>
</dbReference>
<dbReference type="OrthoDB" id="1730259at2"/>
<dbReference type="SUPFAM" id="SSF88946">
    <property type="entry name" value="Sigma2 domain of RNA polymerase sigma factors"/>
    <property type="match status" value="1"/>
</dbReference>
<feature type="domain" description="RNA polymerase sigma factor 70 region 4 type 2" evidence="6">
    <location>
        <begin position="138"/>
        <end position="185"/>
    </location>
</feature>
<evidence type="ECO:0000256" key="1">
    <source>
        <dbReference type="ARBA" id="ARBA00010641"/>
    </source>
</evidence>
<dbReference type="Proteomes" id="UP000003195">
    <property type="component" value="Unassembled WGS sequence"/>
</dbReference>
<dbReference type="AlphaFoldDB" id="E2ZB24"/>
<dbReference type="InterPro" id="IPR013325">
    <property type="entry name" value="RNA_pol_sigma_r2"/>
</dbReference>
<dbReference type="SUPFAM" id="SSF88659">
    <property type="entry name" value="Sigma3 and sigma4 domains of RNA polymerase sigma factors"/>
    <property type="match status" value="1"/>
</dbReference>
<dbReference type="InterPro" id="IPR036388">
    <property type="entry name" value="WH-like_DNA-bd_sf"/>
</dbReference>
<sequence>MQAHWDTTACIRHARRGCTESKERLLTRYTPLILSQVRRYASSFPTHADAYQTAVTAALHCIMACPLDGDKPFAYYLKAFVRQALRREHLAACRDRFYTAVSVLTTDGEETDLPEVTDPNPLSRPEESFILRHDDQKALLNHLTHEERYVLVHCCIEGFTETAVARRLGCSQAKVSRRLHKAKEKVRSACRAKI</sequence>
<keyword evidence="2" id="KW-0805">Transcription regulation</keyword>
<protein>
    <submittedName>
        <fullName evidence="7">RNA polymerase sigma factor, sigma-70 family</fullName>
    </submittedName>
</protein>
<dbReference type="GO" id="GO:0003677">
    <property type="term" value="F:DNA binding"/>
    <property type="evidence" value="ECO:0007669"/>
    <property type="project" value="UniProtKB-KW"/>
</dbReference>
<organism evidence="7 8">
    <name type="scientific">Megasphaera micronuciformis F0359</name>
    <dbReference type="NCBI Taxonomy" id="706434"/>
    <lineage>
        <taxon>Bacteria</taxon>
        <taxon>Bacillati</taxon>
        <taxon>Bacillota</taxon>
        <taxon>Negativicutes</taxon>
        <taxon>Veillonellales</taxon>
        <taxon>Veillonellaceae</taxon>
        <taxon>Megasphaera</taxon>
    </lineage>
</organism>
<evidence type="ECO:0000259" key="6">
    <source>
        <dbReference type="Pfam" id="PF08281"/>
    </source>
</evidence>
<dbReference type="InterPro" id="IPR013249">
    <property type="entry name" value="RNA_pol_sigma70_r4_t2"/>
</dbReference>
<dbReference type="Gene3D" id="1.10.10.10">
    <property type="entry name" value="Winged helix-like DNA-binding domain superfamily/Winged helix DNA-binding domain"/>
    <property type="match status" value="1"/>
</dbReference>
<evidence type="ECO:0000256" key="2">
    <source>
        <dbReference type="ARBA" id="ARBA00023015"/>
    </source>
</evidence>
<dbReference type="GO" id="GO:0016987">
    <property type="term" value="F:sigma factor activity"/>
    <property type="evidence" value="ECO:0007669"/>
    <property type="project" value="UniProtKB-KW"/>
</dbReference>
<evidence type="ECO:0000256" key="5">
    <source>
        <dbReference type="ARBA" id="ARBA00023163"/>
    </source>
</evidence>
<dbReference type="InterPro" id="IPR039425">
    <property type="entry name" value="RNA_pol_sigma-70-like"/>
</dbReference>
<reference evidence="7 8" key="1">
    <citation type="submission" date="2010-08" db="EMBL/GenBank/DDBJ databases">
        <authorList>
            <person name="Weinstock G."/>
            <person name="Sodergren E."/>
            <person name="Clifton S."/>
            <person name="Fulton L."/>
            <person name="Fulton B."/>
            <person name="Courtney L."/>
            <person name="Fronick C."/>
            <person name="Harrison M."/>
            <person name="Strong C."/>
            <person name="Farmer C."/>
            <person name="Delahaunty K."/>
            <person name="Markovic C."/>
            <person name="Hall O."/>
            <person name="Minx P."/>
            <person name="Tomlinson C."/>
            <person name="Mitreva M."/>
            <person name="Hou S."/>
            <person name="Chen J."/>
            <person name="Wollam A."/>
            <person name="Pepin K.H."/>
            <person name="Johnson M."/>
            <person name="Bhonagiri V."/>
            <person name="Zhang X."/>
            <person name="Suruliraj S."/>
            <person name="Warren W."/>
            <person name="Chinwalla A."/>
            <person name="Mardis E.R."/>
            <person name="Wilson R.K."/>
        </authorList>
    </citation>
    <scope>NUCLEOTIDE SEQUENCE [LARGE SCALE GENOMIC DNA]</scope>
    <source>
        <strain evidence="7 8">F0359</strain>
    </source>
</reference>
<dbReference type="EMBL" id="AECS01000016">
    <property type="protein sequence ID" value="EFQ04498.1"/>
    <property type="molecule type" value="Genomic_DNA"/>
</dbReference>